<gene>
    <name evidence="2" type="ORF">QR680_000482</name>
</gene>
<feature type="region of interest" description="Disordered" evidence="1">
    <location>
        <begin position="1"/>
        <end position="106"/>
    </location>
</feature>
<organism evidence="2 3">
    <name type="scientific">Steinernema hermaphroditum</name>
    <dbReference type="NCBI Taxonomy" id="289476"/>
    <lineage>
        <taxon>Eukaryota</taxon>
        <taxon>Metazoa</taxon>
        <taxon>Ecdysozoa</taxon>
        <taxon>Nematoda</taxon>
        <taxon>Chromadorea</taxon>
        <taxon>Rhabditida</taxon>
        <taxon>Tylenchina</taxon>
        <taxon>Panagrolaimomorpha</taxon>
        <taxon>Strongyloidoidea</taxon>
        <taxon>Steinernematidae</taxon>
        <taxon>Steinernema</taxon>
    </lineage>
</organism>
<dbReference type="Proteomes" id="UP001175271">
    <property type="component" value="Unassembled WGS sequence"/>
</dbReference>
<feature type="compositionally biased region" description="Low complexity" evidence="1">
    <location>
        <begin position="77"/>
        <end position="96"/>
    </location>
</feature>
<feature type="compositionally biased region" description="Acidic residues" evidence="1">
    <location>
        <begin position="26"/>
        <end position="41"/>
    </location>
</feature>
<protein>
    <submittedName>
        <fullName evidence="2">Uncharacterized protein</fullName>
    </submittedName>
</protein>
<name>A0AA39GXJ1_9BILA</name>
<dbReference type="EMBL" id="JAUCMV010000005">
    <property type="protein sequence ID" value="KAK0393942.1"/>
    <property type="molecule type" value="Genomic_DNA"/>
</dbReference>
<dbReference type="AlphaFoldDB" id="A0AA39GXJ1"/>
<keyword evidence="3" id="KW-1185">Reference proteome</keyword>
<feature type="compositionally biased region" description="Polar residues" evidence="1">
    <location>
        <begin position="44"/>
        <end position="60"/>
    </location>
</feature>
<sequence length="116" mass="12257">MTTNSTSPAEENLSAEELSEMMDSGELIEVDVAYGDDDAESSDTRTQTVESLSVHSSGGSPTLPPQHTVERQFSFWSSPASPDSDCSPASPDYSPASPDPPQYPPPGCYVVSACPK</sequence>
<proteinExistence type="predicted"/>
<accession>A0AA39GXJ1</accession>
<comment type="caution">
    <text evidence="2">The sequence shown here is derived from an EMBL/GenBank/DDBJ whole genome shotgun (WGS) entry which is preliminary data.</text>
</comment>
<evidence type="ECO:0000256" key="1">
    <source>
        <dbReference type="SAM" id="MobiDB-lite"/>
    </source>
</evidence>
<evidence type="ECO:0000313" key="3">
    <source>
        <dbReference type="Proteomes" id="UP001175271"/>
    </source>
</evidence>
<feature type="compositionally biased region" description="Pro residues" evidence="1">
    <location>
        <begin position="97"/>
        <end position="106"/>
    </location>
</feature>
<reference evidence="2" key="1">
    <citation type="submission" date="2023-06" db="EMBL/GenBank/DDBJ databases">
        <title>Genomic analysis of the entomopathogenic nematode Steinernema hermaphroditum.</title>
        <authorList>
            <person name="Schwarz E.M."/>
            <person name="Heppert J.K."/>
            <person name="Baniya A."/>
            <person name="Schwartz H.T."/>
            <person name="Tan C.-H."/>
            <person name="Antoshechkin I."/>
            <person name="Sternberg P.W."/>
            <person name="Goodrich-Blair H."/>
            <person name="Dillman A.R."/>
        </authorList>
    </citation>
    <scope>NUCLEOTIDE SEQUENCE</scope>
    <source>
        <strain evidence="2">PS9179</strain>
        <tissue evidence="2">Whole animal</tissue>
    </source>
</reference>
<evidence type="ECO:0000313" key="2">
    <source>
        <dbReference type="EMBL" id="KAK0393942.1"/>
    </source>
</evidence>